<dbReference type="GO" id="GO:0051400">
    <property type="term" value="F:BH domain binding"/>
    <property type="evidence" value="ECO:0007669"/>
    <property type="project" value="TreeGrafter"/>
</dbReference>
<evidence type="ECO:0000256" key="6">
    <source>
        <dbReference type="SAM" id="Phobius"/>
    </source>
</evidence>
<keyword evidence="4 6" id="KW-0472">Membrane</keyword>
<keyword evidence="6" id="KW-1133">Transmembrane helix</keyword>
<proteinExistence type="inferred from homology"/>
<keyword evidence="3 5" id="KW-0053">Apoptosis</keyword>
<dbReference type="STRING" id="7897.ENSLACP00000006748"/>
<comment type="similarity">
    <text evidence="2">Belongs to the Bcl-2 family.</text>
</comment>
<dbReference type="Pfam" id="PF02180">
    <property type="entry name" value="BH4"/>
    <property type="match status" value="1"/>
</dbReference>
<feature type="domain" description="Apoptosis regulator Bcl-2 family BH4" evidence="7">
    <location>
        <begin position="7"/>
        <end position="25"/>
    </location>
</feature>
<dbReference type="GO" id="GO:0008630">
    <property type="term" value="P:intrinsic apoptotic signaling pathway in response to DNA damage"/>
    <property type="evidence" value="ECO:0007669"/>
    <property type="project" value="TreeGrafter"/>
</dbReference>
<evidence type="ECO:0000256" key="1">
    <source>
        <dbReference type="ARBA" id="ARBA00004370"/>
    </source>
</evidence>
<dbReference type="EMBL" id="AFYH01191439">
    <property type="status" value="NOT_ANNOTATED_CDS"/>
    <property type="molecule type" value="Genomic_DNA"/>
</dbReference>
<dbReference type="PROSITE" id="PS50063">
    <property type="entry name" value="BH4_2"/>
    <property type="match status" value="1"/>
</dbReference>
<dbReference type="SUPFAM" id="SSF56854">
    <property type="entry name" value="Bcl-2 inhibitors of programmed cell death"/>
    <property type="match status" value="1"/>
</dbReference>
<dbReference type="GeneTree" id="ENSGT01130000278332"/>
<dbReference type="InterPro" id="IPR020726">
    <property type="entry name" value="Bcl2_BH2_motif_CS"/>
</dbReference>
<dbReference type="SMART" id="SM00337">
    <property type="entry name" value="BCL"/>
    <property type="match status" value="1"/>
</dbReference>
<dbReference type="InterPro" id="IPR013280">
    <property type="entry name" value="Apop_reg_BclW"/>
</dbReference>
<dbReference type="InterPro" id="IPR020717">
    <property type="entry name" value="Bcl2_BH1_motif_CS"/>
</dbReference>
<dbReference type="Ensembl" id="ENSLACT00000006802.1">
    <property type="protein sequence ID" value="ENSLACP00000006748.1"/>
    <property type="gene ID" value="ENSLACG00000005987.2"/>
</dbReference>
<dbReference type="GeneID" id="102346236"/>
<dbReference type="eggNOG" id="KOG4728">
    <property type="taxonomic scope" value="Eukaryota"/>
</dbReference>
<comment type="subcellular location">
    <subcellularLocation>
        <location evidence="1">Membrane</location>
    </subcellularLocation>
</comment>
<dbReference type="Ensembl" id="ENSLACT00000025730.1">
    <property type="protein sequence ID" value="ENSLACP00000022630.1"/>
    <property type="gene ID" value="ENSLACG00000005987.2"/>
</dbReference>
<dbReference type="InterPro" id="IPR046371">
    <property type="entry name" value="Bcl-2_BH1-3"/>
</dbReference>
<dbReference type="PROSITE" id="PS01258">
    <property type="entry name" value="BH2"/>
    <property type="match status" value="1"/>
</dbReference>
<evidence type="ECO:0000313" key="9">
    <source>
        <dbReference type="Proteomes" id="UP000008672"/>
    </source>
</evidence>
<keyword evidence="6" id="KW-0812">Transmembrane</keyword>
<dbReference type="GO" id="GO:0005741">
    <property type="term" value="C:mitochondrial outer membrane"/>
    <property type="evidence" value="ECO:0007669"/>
    <property type="project" value="TreeGrafter"/>
</dbReference>
<sequence length="189" mass="20789">MDSLYSNRGVVEDFIYYKLGQKGYSQQGAPTDPPANPLYRAMREAGDEFEARFHRTFNSLSSHLHITPGTAYRRFAETADSLFQDGVNWGRVVALFVFSAALCVESVDKEMASLVGRIIDWTVTYVESSLQDWINHSGGWSAFVCLYGNGAVGGARRFQEGYWSSMKTVVTGAVALGAVMTVGALFASR</sequence>
<reference evidence="9" key="1">
    <citation type="submission" date="2011-08" db="EMBL/GenBank/DDBJ databases">
        <title>The draft genome of Latimeria chalumnae.</title>
        <authorList>
            <person name="Di Palma F."/>
            <person name="Alfoldi J."/>
            <person name="Johnson J."/>
            <person name="Berlin A."/>
            <person name="Gnerre S."/>
            <person name="Jaffe D."/>
            <person name="MacCallum I."/>
            <person name="Young S."/>
            <person name="Walker B.J."/>
            <person name="Lander E."/>
            <person name="Lindblad-Toh K."/>
        </authorList>
    </citation>
    <scope>NUCLEOTIDE SEQUENCE [LARGE SCALE GENOMIC DNA]</scope>
    <source>
        <strain evidence="9">Wild caught</strain>
    </source>
</reference>
<gene>
    <name evidence="8" type="primary">BCL2L2</name>
</gene>
<dbReference type="PANTHER" id="PTHR11256">
    <property type="entry name" value="BCL-2 RELATED"/>
    <property type="match status" value="1"/>
</dbReference>
<dbReference type="PRINTS" id="PR01862">
    <property type="entry name" value="BCL2FAMILY"/>
</dbReference>
<dbReference type="OMA" id="WMVVYLE"/>
<feature type="short sequence motif" description="BH4" evidence="5">
    <location>
        <begin position="7"/>
        <end position="25"/>
    </location>
</feature>
<protein>
    <submittedName>
        <fullName evidence="8">BCL2 like 2</fullName>
    </submittedName>
</protein>
<dbReference type="HOGENOM" id="CLU_085401_0_2_1"/>
<dbReference type="InterPro" id="IPR003093">
    <property type="entry name" value="Bcl2_BH4"/>
</dbReference>
<dbReference type="InterPro" id="IPR036834">
    <property type="entry name" value="Bcl-2-like_sf"/>
</dbReference>
<dbReference type="CDD" id="cd06845">
    <property type="entry name" value="Bcl-2_like"/>
    <property type="match status" value="1"/>
</dbReference>
<dbReference type="InterPro" id="IPR026298">
    <property type="entry name" value="Bcl-2_fam"/>
</dbReference>
<evidence type="ECO:0000256" key="5">
    <source>
        <dbReference type="PROSITE-ProRule" id="PRU00025"/>
    </source>
</evidence>
<dbReference type="InterPro" id="IPR002475">
    <property type="entry name" value="Bcl2-like"/>
</dbReference>
<dbReference type="GO" id="GO:0097192">
    <property type="term" value="P:extrinsic apoptotic signaling pathway in absence of ligand"/>
    <property type="evidence" value="ECO:0007669"/>
    <property type="project" value="TreeGrafter"/>
</dbReference>
<dbReference type="Bgee" id="ENSLACG00000005987">
    <property type="expression patterns" value="Expressed in chordate pharynx and 2 other cell types or tissues"/>
</dbReference>
<keyword evidence="9" id="KW-1185">Reference proteome</keyword>
<dbReference type="PROSITE" id="PS01080">
    <property type="entry name" value="BH1"/>
    <property type="match status" value="1"/>
</dbReference>
<dbReference type="GO" id="GO:0001836">
    <property type="term" value="P:release of cytochrome c from mitochondria"/>
    <property type="evidence" value="ECO:0007669"/>
    <property type="project" value="TreeGrafter"/>
</dbReference>
<accession>H3AAS7</accession>
<reference evidence="8" key="2">
    <citation type="submission" date="2025-05" db="UniProtKB">
        <authorList>
            <consortium name="Ensembl"/>
        </authorList>
    </citation>
    <scope>IDENTIFICATION</scope>
</reference>
<organism evidence="8 9">
    <name type="scientific">Latimeria chalumnae</name>
    <name type="common">Coelacanth</name>
    <dbReference type="NCBI Taxonomy" id="7897"/>
    <lineage>
        <taxon>Eukaryota</taxon>
        <taxon>Metazoa</taxon>
        <taxon>Chordata</taxon>
        <taxon>Craniata</taxon>
        <taxon>Vertebrata</taxon>
        <taxon>Euteleostomi</taxon>
        <taxon>Coelacanthiformes</taxon>
        <taxon>Coelacanthidae</taxon>
        <taxon>Latimeria</taxon>
    </lineage>
</organism>
<name>H3AAS7_LATCH</name>
<dbReference type="AlphaFoldDB" id="H3AAS7"/>
<dbReference type="Pfam" id="PF00452">
    <property type="entry name" value="Bcl-2"/>
    <property type="match status" value="1"/>
</dbReference>
<evidence type="ECO:0000256" key="2">
    <source>
        <dbReference type="ARBA" id="ARBA00009458"/>
    </source>
</evidence>
<evidence type="ECO:0000259" key="7">
    <source>
        <dbReference type="PROSITE" id="PS50063"/>
    </source>
</evidence>
<dbReference type="PROSITE" id="PS50062">
    <property type="entry name" value="BCL2_FAMILY"/>
    <property type="match status" value="1"/>
</dbReference>
<dbReference type="KEGG" id="lcm:102346236"/>
<dbReference type="PANTHER" id="PTHR11256:SF13">
    <property type="entry name" value="BCL-2-LIKE PROTEIN 2"/>
    <property type="match status" value="1"/>
</dbReference>
<dbReference type="Gene3D" id="1.10.437.10">
    <property type="entry name" value="Blc2-like"/>
    <property type="match status" value="1"/>
</dbReference>
<evidence type="ECO:0000313" key="8">
    <source>
        <dbReference type="Ensembl" id="ENSLACP00000006748.1"/>
    </source>
</evidence>
<dbReference type="SMART" id="SM00265">
    <property type="entry name" value="BH4"/>
    <property type="match status" value="1"/>
</dbReference>
<dbReference type="GO" id="GO:0042981">
    <property type="term" value="P:regulation of apoptotic process"/>
    <property type="evidence" value="ECO:0007669"/>
    <property type="project" value="InterPro"/>
</dbReference>
<dbReference type="OrthoDB" id="4726at2759"/>
<evidence type="ECO:0000256" key="3">
    <source>
        <dbReference type="ARBA" id="ARBA00022703"/>
    </source>
</evidence>
<dbReference type="Proteomes" id="UP000008672">
    <property type="component" value="Unassembled WGS sequence"/>
</dbReference>
<feature type="transmembrane region" description="Helical" evidence="6">
    <location>
        <begin position="166"/>
        <end position="187"/>
    </location>
</feature>
<dbReference type="PRINTS" id="PR01865">
    <property type="entry name" value="APOPREGBCLW"/>
</dbReference>
<evidence type="ECO:0000256" key="4">
    <source>
        <dbReference type="ARBA" id="ARBA00023136"/>
    </source>
</evidence>